<dbReference type="SMART" id="SM01041">
    <property type="entry name" value="BRO1"/>
    <property type="match status" value="1"/>
</dbReference>
<dbReference type="Pfam" id="PF03097">
    <property type="entry name" value="BRO1"/>
    <property type="match status" value="1"/>
</dbReference>
<dbReference type="EMBL" id="JAXUIC010000001">
    <property type="protein sequence ID" value="KAK4608779.1"/>
    <property type="molecule type" value="Genomic_DNA"/>
</dbReference>
<dbReference type="PROSITE" id="PS51180">
    <property type="entry name" value="BRO1"/>
    <property type="match status" value="1"/>
</dbReference>
<organism evidence="3 4">
    <name type="scientific">Quercus rubra</name>
    <name type="common">Northern red oak</name>
    <name type="synonym">Quercus borealis</name>
    <dbReference type="NCBI Taxonomy" id="3512"/>
    <lineage>
        <taxon>Eukaryota</taxon>
        <taxon>Viridiplantae</taxon>
        <taxon>Streptophyta</taxon>
        <taxon>Embryophyta</taxon>
        <taxon>Tracheophyta</taxon>
        <taxon>Spermatophyta</taxon>
        <taxon>Magnoliopsida</taxon>
        <taxon>eudicotyledons</taxon>
        <taxon>Gunneridae</taxon>
        <taxon>Pentapetalae</taxon>
        <taxon>rosids</taxon>
        <taxon>fabids</taxon>
        <taxon>Fagales</taxon>
        <taxon>Fagaceae</taxon>
        <taxon>Quercus</taxon>
    </lineage>
</organism>
<protein>
    <recommendedName>
        <fullName evidence="2">BRO1 domain-containing protein</fullName>
    </recommendedName>
</protein>
<gene>
    <name evidence="3" type="ORF">RGQ29_002253</name>
</gene>
<feature type="domain" description="BRO1" evidence="2">
    <location>
        <begin position="23"/>
        <end position="418"/>
    </location>
</feature>
<dbReference type="PANTHER" id="PTHR23032:SF12">
    <property type="entry name" value="BRO1 DOMAIN-CONTAINING PROTEIN"/>
    <property type="match status" value="1"/>
</dbReference>
<evidence type="ECO:0000256" key="1">
    <source>
        <dbReference type="ARBA" id="ARBA00008901"/>
    </source>
</evidence>
<dbReference type="InterPro" id="IPR004328">
    <property type="entry name" value="BRO1_dom"/>
</dbReference>
<dbReference type="CDD" id="cd09034">
    <property type="entry name" value="BRO1_Alix_like"/>
    <property type="match status" value="1"/>
</dbReference>
<dbReference type="InterPro" id="IPR038898">
    <property type="entry name" value="BROX"/>
</dbReference>
<proteinExistence type="inferred from homology"/>
<evidence type="ECO:0000313" key="4">
    <source>
        <dbReference type="Proteomes" id="UP001324115"/>
    </source>
</evidence>
<dbReference type="AlphaFoldDB" id="A0AAN7GK24"/>
<name>A0AAN7GK24_QUERU</name>
<accession>A0AAN7GK24</accession>
<sequence length="418" mass="46834">MGCLVSTPNDTGGKNPKNVGEIMVFVPGLRIPKPVDFVLPLNDGLSKNLVERLSALRTRIVVMAGQEAPRSAKSRRTATQHGGSTLADLRQALEDYLPVLLGLVYKGNKLQNKLQFSWLNQEDDAEETTMSDSWYEVLSVLHLMAMLTLSQANFLLLSKASTDGYQSKVSEECRRTSIDLLLKAAGYLDFAVKHALPQFPPEDRKDLPLDLAEEVLEALCLQALGQVVDIQLGMAIDSIQATMAVKRRLACEMVKYWHQAQENIVNLPLANRWGEKHKLFVKWKHNEAKAAAYYYHGLILDEGNTERFHMMAVAALQAAEQFLKESKKACESFNITPPLSRNPPVWRTSSKYLSEKIAKDVQMKRDTLNHELIEQTAPALPDFALSLTPDEYSLPSVDPSWNDILQSESLFPSRQDAI</sequence>
<comment type="similarity">
    <text evidence="1">Belongs to the BROX family.</text>
</comment>
<dbReference type="InterPro" id="IPR038499">
    <property type="entry name" value="BRO1_sf"/>
</dbReference>
<evidence type="ECO:0000259" key="2">
    <source>
        <dbReference type="PROSITE" id="PS51180"/>
    </source>
</evidence>
<evidence type="ECO:0000313" key="3">
    <source>
        <dbReference type="EMBL" id="KAK4608779.1"/>
    </source>
</evidence>
<keyword evidence="4" id="KW-1185">Reference proteome</keyword>
<dbReference type="PANTHER" id="PTHR23032">
    <property type="entry name" value="BRO1 DOMAIN-CONTAINING PROTEIN BROX"/>
    <property type="match status" value="1"/>
</dbReference>
<comment type="caution">
    <text evidence="3">The sequence shown here is derived from an EMBL/GenBank/DDBJ whole genome shotgun (WGS) entry which is preliminary data.</text>
</comment>
<dbReference type="Proteomes" id="UP001324115">
    <property type="component" value="Unassembled WGS sequence"/>
</dbReference>
<reference evidence="3 4" key="1">
    <citation type="journal article" date="2023" name="G3 (Bethesda)">
        <title>A haplotype-resolved chromosome-scale genome for Quercus rubra L. provides insights into the genetics of adaptive traits for red oak species.</title>
        <authorList>
            <person name="Kapoor B."/>
            <person name="Jenkins J."/>
            <person name="Schmutz J."/>
            <person name="Zhebentyayeva T."/>
            <person name="Kuelheim C."/>
            <person name="Coggeshall M."/>
            <person name="Heim C."/>
            <person name="Lasky J.R."/>
            <person name="Leites L."/>
            <person name="Islam-Faridi N."/>
            <person name="Romero-Severson J."/>
            <person name="DeLeo V.L."/>
            <person name="Lucas S.M."/>
            <person name="Lazic D."/>
            <person name="Gailing O."/>
            <person name="Carlson J."/>
            <person name="Staton M."/>
        </authorList>
    </citation>
    <scope>NUCLEOTIDE SEQUENCE [LARGE SCALE GENOMIC DNA]</scope>
    <source>
        <strain evidence="3">Pseudo-F2</strain>
    </source>
</reference>
<dbReference type="Gene3D" id="1.25.40.280">
    <property type="entry name" value="alix/aip1 like domains"/>
    <property type="match status" value="1"/>
</dbReference>